<comment type="caution">
    <text evidence="9">The sequence shown here is derived from an EMBL/GenBank/DDBJ whole genome shotgun (WGS) entry which is preliminary data.</text>
</comment>
<organism evidence="9 10">
    <name type="scientific">Pleurostoma richardsiae</name>
    <dbReference type="NCBI Taxonomy" id="41990"/>
    <lineage>
        <taxon>Eukaryota</taxon>
        <taxon>Fungi</taxon>
        <taxon>Dikarya</taxon>
        <taxon>Ascomycota</taxon>
        <taxon>Pezizomycotina</taxon>
        <taxon>Sordariomycetes</taxon>
        <taxon>Sordariomycetidae</taxon>
        <taxon>Calosphaeriales</taxon>
        <taxon>Pleurostomataceae</taxon>
        <taxon>Pleurostoma</taxon>
    </lineage>
</organism>
<reference evidence="9" key="1">
    <citation type="submission" date="2022-07" db="EMBL/GenBank/DDBJ databases">
        <title>Fungi with potential for degradation of polypropylene.</title>
        <authorList>
            <person name="Gostincar C."/>
        </authorList>
    </citation>
    <scope>NUCLEOTIDE SEQUENCE</scope>
    <source>
        <strain evidence="9">EXF-13308</strain>
    </source>
</reference>
<feature type="region of interest" description="Disordered" evidence="7">
    <location>
        <begin position="515"/>
        <end position="534"/>
    </location>
</feature>
<dbReference type="SMART" id="SM00066">
    <property type="entry name" value="GAL4"/>
    <property type="match status" value="1"/>
</dbReference>
<feature type="region of interest" description="Disordered" evidence="7">
    <location>
        <begin position="125"/>
        <end position="149"/>
    </location>
</feature>
<proteinExistence type="predicted"/>
<keyword evidence="3" id="KW-0805">Transcription regulation</keyword>
<feature type="region of interest" description="Disordered" evidence="7">
    <location>
        <begin position="1"/>
        <end position="30"/>
    </location>
</feature>
<dbReference type="EMBL" id="JANBVO010000029">
    <property type="protein sequence ID" value="KAJ9138644.1"/>
    <property type="molecule type" value="Genomic_DNA"/>
</dbReference>
<dbReference type="CDD" id="cd00067">
    <property type="entry name" value="GAL4"/>
    <property type="match status" value="1"/>
</dbReference>
<sequence>MSEPTDESPRASPSSAGDDRPDQPPRKRQRVRLSCLECRRRKLSCDRGYPCERCLKSGTPERCNYETRPGLAPPKPGGLGLSLSLANGLSDSLLRKDASREYDRIRRLELEVSQLKNLLTRAVGSDGSRTLVEDSPMGERPEDKEPELETSLPTFLQYHESTMDKEELRFFRGKEFRTRYFGPHNACMAFSSAQLAGLSPFMKETAEEWLKPLHIAHSTKDRKKRKEEREQQYQEPDRELEALLPSKEETDQLVAVYLDQFEQLHRIVHIPSFRRQYENFWKPGEVRCAAFTALILSMMSISACMHGSNSPSKFVGMVSCSHQTAENWIKKCEAWHQGQSHKHRRLIHYQIACLLYLGKRVNTMKKKRFWTSSGILARDGIALGLHRDPRPMADKISVFNSEMRRRLWATIQEFDFQASFDHGLPTIISSLHFDVNPPNNLNDEDFDEDSTDLPASRPITEYTMSSYQHLSRQSLPLRLELGRLLTGPPGNLDYDQVIRYTNDISQAIDSLPSWDTSARPSLEDNDSGKCPQLTGSQKKPLLAYTLLHIQLRQYIIPLHEPYLRMRKSNSRYQYSEIMYYNAARDMVLLHDQLTQQGIRTLNFLREDMLTLAVNLCNVTMLQPRGSTNMIMVNSQHTIKLIEKCLAMKEDRILRCGNDEPWGYSIMCAAYGLLEAHLGIKAPEVAKSSCAERFIHLHYRLLAGQEPPVSSQQSEQQQQQQQQQAKPAPPSEIMERAKSVTPFPFPPASQGSVTGAVEVPGTPWWLPTSSAEPVPQAANPDFNMEFLGMNVNELWAESWESLY</sequence>
<evidence type="ECO:0000313" key="9">
    <source>
        <dbReference type="EMBL" id="KAJ9138644.1"/>
    </source>
</evidence>
<dbReference type="InterPro" id="IPR001138">
    <property type="entry name" value="Zn2Cys6_DnaBD"/>
</dbReference>
<dbReference type="CDD" id="cd12148">
    <property type="entry name" value="fungal_TF_MHR"/>
    <property type="match status" value="1"/>
</dbReference>
<evidence type="ECO:0000256" key="7">
    <source>
        <dbReference type="SAM" id="MobiDB-lite"/>
    </source>
</evidence>
<dbReference type="Pfam" id="PF00172">
    <property type="entry name" value="Zn_clus"/>
    <property type="match status" value="1"/>
</dbReference>
<protein>
    <submittedName>
        <fullName evidence="9">Multidrug resistance regulator 1</fullName>
    </submittedName>
</protein>
<evidence type="ECO:0000313" key="10">
    <source>
        <dbReference type="Proteomes" id="UP001174694"/>
    </source>
</evidence>
<dbReference type="SUPFAM" id="SSF57701">
    <property type="entry name" value="Zn2/Cys6 DNA-binding domain"/>
    <property type="match status" value="1"/>
</dbReference>
<dbReference type="Pfam" id="PF04082">
    <property type="entry name" value="Fungal_trans"/>
    <property type="match status" value="1"/>
</dbReference>
<dbReference type="PROSITE" id="PS50048">
    <property type="entry name" value="ZN2_CY6_FUNGAL_2"/>
    <property type="match status" value="1"/>
</dbReference>
<keyword evidence="5" id="KW-0804">Transcription</keyword>
<dbReference type="GO" id="GO:0001228">
    <property type="term" value="F:DNA-binding transcription activator activity, RNA polymerase II-specific"/>
    <property type="evidence" value="ECO:0007669"/>
    <property type="project" value="TreeGrafter"/>
</dbReference>
<dbReference type="Gene3D" id="4.10.240.10">
    <property type="entry name" value="Zn(2)-C6 fungal-type DNA-binding domain"/>
    <property type="match status" value="1"/>
</dbReference>
<evidence type="ECO:0000256" key="6">
    <source>
        <dbReference type="ARBA" id="ARBA00023242"/>
    </source>
</evidence>
<evidence type="ECO:0000259" key="8">
    <source>
        <dbReference type="PROSITE" id="PS50048"/>
    </source>
</evidence>
<evidence type="ECO:0000256" key="4">
    <source>
        <dbReference type="ARBA" id="ARBA00023125"/>
    </source>
</evidence>
<dbReference type="PROSITE" id="PS00463">
    <property type="entry name" value="ZN2_CY6_FUNGAL_1"/>
    <property type="match status" value="1"/>
</dbReference>
<dbReference type="InterPro" id="IPR036864">
    <property type="entry name" value="Zn2-C6_fun-type_DNA-bd_sf"/>
</dbReference>
<evidence type="ECO:0000256" key="5">
    <source>
        <dbReference type="ARBA" id="ARBA00023163"/>
    </source>
</evidence>
<keyword evidence="6" id="KW-0539">Nucleus</keyword>
<dbReference type="GO" id="GO:0006351">
    <property type="term" value="P:DNA-templated transcription"/>
    <property type="evidence" value="ECO:0007669"/>
    <property type="project" value="InterPro"/>
</dbReference>
<evidence type="ECO:0000256" key="3">
    <source>
        <dbReference type="ARBA" id="ARBA00023015"/>
    </source>
</evidence>
<dbReference type="GO" id="GO:0000978">
    <property type="term" value="F:RNA polymerase II cis-regulatory region sequence-specific DNA binding"/>
    <property type="evidence" value="ECO:0007669"/>
    <property type="project" value="TreeGrafter"/>
</dbReference>
<dbReference type="AlphaFoldDB" id="A0AA38R854"/>
<dbReference type="PANTHER" id="PTHR31944">
    <property type="entry name" value="HEME-RESPONSIVE ZINC FINGER TRANSCRIPTION FACTOR HAP1"/>
    <property type="match status" value="1"/>
</dbReference>
<feature type="compositionally biased region" description="Basic and acidic residues" evidence="7">
    <location>
        <begin position="227"/>
        <end position="239"/>
    </location>
</feature>
<dbReference type="GO" id="GO:0005634">
    <property type="term" value="C:nucleus"/>
    <property type="evidence" value="ECO:0007669"/>
    <property type="project" value="TreeGrafter"/>
</dbReference>
<feature type="domain" description="Zn(2)-C6 fungal-type" evidence="8">
    <location>
        <begin position="34"/>
        <end position="65"/>
    </location>
</feature>
<keyword evidence="10" id="KW-1185">Reference proteome</keyword>
<name>A0AA38R854_9PEZI</name>
<feature type="region of interest" description="Disordered" evidence="7">
    <location>
        <begin position="218"/>
        <end position="239"/>
    </location>
</feature>
<gene>
    <name evidence="9" type="ORF">NKR23_g8418</name>
</gene>
<evidence type="ECO:0000256" key="1">
    <source>
        <dbReference type="ARBA" id="ARBA00022723"/>
    </source>
</evidence>
<dbReference type="Proteomes" id="UP001174694">
    <property type="component" value="Unassembled WGS sequence"/>
</dbReference>
<evidence type="ECO:0000256" key="2">
    <source>
        <dbReference type="ARBA" id="ARBA00022833"/>
    </source>
</evidence>
<dbReference type="InterPro" id="IPR051430">
    <property type="entry name" value="Fungal_TF_Env_Response"/>
</dbReference>
<feature type="region of interest" description="Disordered" evidence="7">
    <location>
        <begin position="705"/>
        <end position="731"/>
    </location>
</feature>
<keyword evidence="4" id="KW-0238">DNA-binding</keyword>
<dbReference type="SMART" id="SM00906">
    <property type="entry name" value="Fungal_trans"/>
    <property type="match status" value="1"/>
</dbReference>
<keyword evidence="1" id="KW-0479">Metal-binding</keyword>
<feature type="compositionally biased region" description="Low complexity" evidence="7">
    <location>
        <begin position="709"/>
        <end position="723"/>
    </location>
</feature>
<dbReference type="GO" id="GO:0008270">
    <property type="term" value="F:zinc ion binding"/>
    <property type="evidence" value="ECO:0007669"/>
    <property type="project" value="InterPro"/>
</dbReference>
<dbReference type="PANTHER" id="PTHR31944:SF130">
    <property type="entry name" value="ZN(II)2CYS6 TRANSCRIPTION FACTO (EUROFUNG)"/>
    <property type="match status" value="1"/>
</dbReference>
<dbReference type="InterPro" id="IPR007219">
    <property type="entry name" value="XnlR_reg_dom"/>
</dbReference>
<keyword evidence="2" id="KW-0862">Zinc</keyword>
<accession>A0AA38R854</accession>